<evidence type="ECO:0000256" key="1">
    <source>
        <dbReference type="SAM" id="MobiDB-lite"/>
    </source>
</evidence>
<feature type="compositionally biased region" description="Basic and acidic residues" evidence="1">
    <location>
        <begin position="1"/>
        <end position="10"/>
    </location>
</feature>
<dbReference type="AlphaFoldDB" id="A0A420H7S1"/>
<comment type="caution">
    <text evidence="2">The sequence shown here is derived from an EMBL/GenBank/DDBJ whole genome shotgun (WGS) entry which is preliminary data.</text>
</comment>
<proteinExistence type="predicted"/>
<dbReference type="EMBL" id="MCBQ01021842">
    <property type="protein sequence ID" value="RKF53479.1"/>
    <property type="molecule type" value="Genomic_DNA"/>
</dbReference>
<dbReference type="Proteomes" id="UP000283383">
    <property type="component" value="Unassembled WGS sequence"/>
</dbReference>
<keyword evidence="3" id="KW-1185">Reference proteome</keyword>
<reference evidence="2 3" key="1">
    <citation type="journal article" date="2018" name="BMC Genomics">
        <title>Comparative genome analyses reveal sequence features reflecting distinct modes of host-adaptation between dicot and monocot powdery mildew.</title>
        <authorList>
            <person name="Wu Y."/>
            <person name="Ma X."/>
            <person name="Pan Z."/>
            <person name="Kale S.D."/>
            <person name="Song Y."/>
            <person name="King H."/>
            <person name="Zhang Q."/>
            <person name="Presley C."/>
            <person name="Deng X."/>
            <person name="Wei C.I."/>
            <person name="Xiao S."/>
        </authorList>
    </citation>
    <scope>NUCLEOTIDE SEQUENCE [LARGE SCALE GENOMIC DNA]</scope>
    <source>
        <strain evidence="2">UMSG3</strain>
    </source>
</reference>
<accession>A0A420H7S1</accession>
<sequence>MRRKLKDSSLSDHALGAGYQDDRQPRTNIITNYRGVPELEQALFDPGSTSQKIFAKLRSAATIYGYQIPTGFKQETEEYDQFIIDHRFNSNRFRRGGYNGRHNWHHKNINSSYNKGKFMPRYSNSQEWKNKCYICKKEECYSSKHLKEERERARRQYFSDCEYFNDTTNYALFLAEYEGE</sequence>
<feature type="region of interest" description="Disordered" evidence="1">
    <location>
        <begin position="1"/>
        <end position="23"/>
    </location>
</feature>
<gene>
    <name evidence="2" type="ORF">GcM3_218032</name>
</gene>
<organism evidence="2 3">
    <name type="scientific">Golovinomyces cichoracearum</name>
    <dbReference type="NCBI Taxonomy" id="62708"/>
    <lineage>
        <taxon>Eukaryota</taxon>
        <taxon>Fungi</taxon>
        <taxon>Dikarya</taxon>
        <taxon>Ascomycota</taxon>
        <taxon>Pezizomycotina</taxon>
        <taxon>Leotiomycetes</taxon>
        <taxon>Erysiphales</taxon>
        <taxon>Erysiphaceae</taxon>
        <taxon>Golovinomyces</taxon>
    </lineage>
</organism>
<protein>
    <recommendedName>
        <fullName evidence="4">Integrase and RNaseH domain-containing protein</fullName>
    </recommendedName>
</protein>
<evidence type="ECO:0008006" key="4">
    <source>
        <dbReference type="Google" id="ProtNLM"/>
    </source>
</evidence>
<evidence type="ECO:0000313" key="2">
    <source>
        <dbReference type="EMBL" id="RKF53479.1"/>
    </source>
</evidence>
<evidence type="ECO:0000313" key="3">
    <source>
        <dbReference type="Proteomes" id="UP000283383"/>
    </source>
</evidence>
<name>A0A420H7S1_9PEZI</name>